<dbReference type="InterPro" id="IPR003313">
    <property type="entry name" value="AraC-bd"/>
</dbReference>
<dbReference type="SUPFAM" id="SSF46689">
    <property type="entry name" value="Homeodomain-like"/>
    <property type="match status" value="2"/>
</dbReference>
<reference evidence="5 6" key="1">
    <citation type="journal article" date="2023" name="Genome Announc.">
        <title>Pan-Genome Analyses of the Genus Cohnella and Proposal of the Novel Species Cohnella silvisoli sp. nov., Isolated from Forest Soil.</title>
        <authorList>
            <person name="Wang C."/>
            <person name="Mao L."/>
            <person name="Bao G."/>
            <person name="Zhu H."/>
        </authorList>
    </citation>
    <scope>NUCLEOTIDE SEQUENCE [LARGE SCALE GENOMIC DNA]</scope>
    <source>
        <strain evidence="5 6">NL03-T5-1</strain>
    </source>
</reference>
<evidence type="ECO:0000313" key="6">
    <source>
        <dbReference type="Proteomes" id="UP001493487"/>
    </source>
</evidence>
<dbReference type="PROSITE" id="PS00041">
    <property type="entry name" value="HTH_ARAC_FAMILY_1"/>
    <property type="match status" value="1"/>
</dbReference>
<sequence>MSKKLHYLEPDDTLKDLQDFFFPPYITLAHMFHSPEGWALKPRVLKQYQLQYALEGSADYRIEGTPYATTRGDLLLHCPNELHEVKTIPGKPYVCLSIVFHFGATDFPLGQLVGFDRNNSDSDRPHLMGNFSEHPLENQLSELIYHYRQPGLHHKQRSQHLLMGVLLTLADYRNKDSGSSVAKESSGTAKLILIRNYIDNNLRDGFRHEQLEKLSGWSRNYIILQFKRHFGMSPTQYLVWIRLEKAKELALQSGLAFGEIAAEVGYSDVHSFGKIFKRKMGISLSQFVGTLFRDTPDR</sequence>
<accession>A0ABV1KMT0</accession>
<feature type="domain" description="HTH araC/xylS-type" evidence="4">
    <location>
        <begin position="192"/>
        <end position="290"/>
    </location>
</feature>
<dbReference type="InterPro" id="IPR009057">
    <property type="entry name" value="Homeodomain-like_sf"/>
</dbReference>
<dbReference type="RefSeq" id="WP_232182130.1">
    <property type="nucleotide sequence ID" value="NZ_JAIOAP010000001.1"/>
</dbReference>
<keyword evidence="1" id="KW-0805">Transcription regulation</keyword>
<keyword evidence="6" id="KW-1185">Reference proteome</keyword>
<dbReference type="Gene3D" id="2.60.120.10">
    <property type="entry name" value="Jelly Rolls"/>
    <property type="match status" value="1"/>
</dbReference>
<protein>
    <submittedName>
        <fullName evidence="5">AraC family transcriptional regulator</fullName>
    </submittedName>
</protein>
<comment type="caution">
    <text evidence="5">The sequence shown here is derived from an EMBL/GenBank/DDBJ whole genome shotgun (WGS) entry which is preliminary data.</text>
</comment>
<dbReference type="InterPro" id="IPR037923">
    <property type="entry name" value="HTH-like"/>
</dbReference>
<organism evidence="5 6">
    <name type="scientific">Cohnella silvisoli</name>
    <dbReference type="NCBI Taxonomy" id="2873699"/>
    <lineage>
        <taxon>Bacteria</taxon>
        <taxon>Bacillati</taxon>
        <taxon>Bacillota</taxon>
        <taxon>Bacilli</taxon>
        <taxon>Bacillales</taxon>
        <taxon>Paenibacillaceae</taxon>
        <taxon>Cohnella</taxon>
    </lineage>
</organism>
<proteinExistence type="predicted"/>
<gene>
    <name evidence="5" type="ORF">QJS35_03015</name>
</gene>
<dbReference type="PROSITE" id="PS01124">
    <property type="entry name" value="HTH_ARAC_FAMILY_2"/>
    <property type="match status" value="1"/>
</dbReference>
<evidence type="ECO:0000256" key="1">
    <source>
        <dbReference type="ARBA" id="ARBA00023015"/>
    </source>
</evidence>
<evidence type="ECO:0000313" key="5">
    <source>
        <dbReference type="EMBL" id="MEQ4481363.1"/>
    </source>
</evidence>
<keyword evidence="3" id="KW-0804">Transcription</keyword>
<dbReference type="PANTHER" id="PTHR43280:SF2">
    <property type="entry name" value="HTH-TYPE TRANSCRIPTIONAL REGULATOR EXSA"/>
    <property type="match status" value="1"/>
</dbReference>
<dbReference type="InterPro" id="IPR018062">
    <property type="entry name" value="HTH_AraC-typ_CS"/>
</dbReference>
<dbReference type="Proteomes" id="UP001493487">
    <property type="component" value="Unassembled WGS sequence"/>
</dbReference>
<evidence type="ECO:0000256" key="2">
    <source>
        <dbReference type="ARBA" id="ARBA00023125"/>
    </source>
</evidence>
<dbReference type="InterPro" id="IPR014710">
    <property type="entry name" value="RmlC-like_jellyroll"/>
</dbReference>
<evidence type="ECO:0000256" key="3">
    <source>
        <dbReference type="ARBA" id="ARBA00023163"/>
    </source>
</evidence>
<dbReference type="PANTHER" id="PTHR43280">
    <property type="entry name" value="ARAC-FAMILY TRANSCRIPTIONAL REGULATOR"/>
    <property type="match status" value="1"/>
</dbReference>
<dbReference type="Pfam" id="PF12833">
    <property type="entry name" value="HTH_18"/>
    <property type="match status" value="1"/>
</dbReference>
<keyword evidence="2" id="KW-0238">DNA-binding</keyword>
<dbReference type="InterPro" id="IPR018060">
    <property type="entry name" value="HTH_AraC"/>
</dbReference>
<name>A0ABV1KMT0_9BACL</name>
<dbReference type="SMART" id="SM00342">
    <property type="entry name" value="HTH_ARAC"/>
    <property type="match status" value="1"/>
</dbReference>
<dbReference type="Pfam" id="PF02311">
    <property type="entry name" value="AraC_binding"/>
    <property type="match status" value="1"/>
</dbReference>
<dbReference type="Gene3D" id="1.10.10.60">
    <property type="entry name" value="Homeodomain-like"/>
    <property type="match status" value="2"/>
</dbReference>
<evidence type="ECO:0000259" key="4">
    <source>
        <dbReference type="PROSITE" id="PS01124"/>
    </source>
</evidence>
<dbReference type="SUPFAM" id="SSF51215">
    <property type="entry name" value="Regulatory protein AraC"/>
    <property type="match status" value="1"/>
</dbReference>
<dbReference type="EMBL" id="JASKHM010000001">
    <property type="protein sequence ID" value="MEQ4481363.1"/>
    <property type="molecule type" value="Genomic_DNA"/>
</dbReference>